<name>A0A3P8FAQ4_9TREM</name>
<evidence type="ECO:0000313" key="1">
    <source>
        <dbReference type="EMBL" id="VDP54724.1"/>
    </source>
</evidence>
<protein>
    <submittedName>
        <fullName evidence="1">Uncharacterized protein</fullName>
    </submittedName>
</protein>
<sequence length="33" mass="3733">MRNLATDAPMSILILQKQNLRRCISNNLGGLMF</sequence>
<dbReference type="Proteomes" id="UP000277204">
    <property type="component" value="Unassembled WGS sequence"/>
</dbReference>
<organism evidence="1 2">
    <name type="scientific">Schistosoma margrebowiei</name>
    <dbReference type="NCBI Taxonomy" id="48269"/>
    <lineage>
        <taxon>Eukaryota</taxon>
        <taxon>Metazoa</taxon>
        <taxon>Spiralia</taxon>
        <taxon>Lophotrochozoa</taxon>
        <taxon>Platyhelminthes</taxon>
        <taxon>Trematoda</taxon>
        <taxon>Digenea</taxon>
        <taxon>Strigeidida</taxon>
        <taxon>Schistosomatoidea</taxon>
        <taxon>Schistosomatidae</taxon>
        <taxon>Schistosoma</taxon>
    </lineage>
</organism>
<dbReference type="EMBL" id="UZAI01021186">
    <property type="protein sequence ID" value="VDP54724.1"/>
    <property type="molecule type" value="Genomic_DNA"/>
</dbReference>
<evidence type="ECO:0000313" key="2">
    <source>
        <dbReference type="Proteomes" id="UP000277204"/>
    </source>
</evidence>
<dbReference type="AlphaFoldDB" id="A0A3P8FAQ4"/>
<reference evidence="1 2" key="1">
    <citation type="submission" date="2018-11" db="EMBL/GenBank/DDBJ databases">
        <authorList>
            <consortium name="Pathogen Informatics"/>
        </authorList>
    </citation>
    <scope>NUCLEOTIDE SEQUENCE [LARGE SCALE GENOMIC DNA]</scope>
    <source>
        <strain evidence="1 2">Zambia</strain>
    </source>
</reference>
<gene>
    <name evidence="1" type="ORF">SMRZ_LOCUS25311</name>
</gene>
<accession>A0A3P8FAQ4</accession>
<proteinExistence type="predicted"/>
<keyword evidence="2" id="KW-1185">Reference proteome</keyword>